<dbReference type="InterPro" id="IPR012338">
    <property type="entry name" value="Beta-lactam/transpept-like"/>
</dbReference>
<dbReference type="InterPro" id="IPR001466">
    <property type="entry name" value="Beta-lactam-related"/>
</dbReference>
<reference evidence="2 3" key="1">
    <citation type="submission" date="2019-02" db="EMBL/GenBank/DDBJ databases">
        <title>Dyella amyloliquefaciens sp. nov., isolated from forest soil.</title>
        <authorList>
            <person name="Gao Z.-H."/>
            <person name="Qiu L.-H."/>
        </authorList>
    </citation>
    <scope>NUCLEOTIDE SEQUENCE [LARGE SCALE GENOMIC DNA]</scope>
    <source>
        <strain evidence="2 3">KACC 12747</strain>
    </source>
</reference>
<dbReference type="PANTHER" id="PTHR43283">
    <property type="entry name" value="BETA-LACTAMASE-RELATED"/>
    <property type="match status" value="1"/>
</dbReference>
<sequence>MCTAAFVSHVDPSMVLREEQLPSMQPIAWAIRYRVEPKMHEARATVLGAFGARAMYREGLGCTLIHGRDESVRDQRLVDAPIVSPFPDAVHAPDTDALRTALDLAFSEPDPAAPRHTKAVVILHDGKLVAERYADGYTPQTPIWAHSLTKSVMNAFAGILVQDGKLKVEQAAGVPEWSGANDSRHAITIDQLLRMTTGLPFDETDGPVSPMTRQFFLERDMRAYAAGMPLTHPPGSTWAYSNLAYVLLARSLMDAADVHDAPAAEQFLRDRLFRPLGMSHTLVEADEAGTLVGSSHTFGTARDFARFGQLYLDDGVIDGQRILPEGWVAYSHSQTLDTGYGAGFWTNLRQEGNVPVWDTPWGMPQLPRDTYFARGALGQYVMIVPSEKLVVVRMGISVNASTDIANVVARIIEAVHRDPATETSS</sequence>
<dbReference type="GO" id="GO:0016787">
    <property type="term" value="F:hydrolase activity"/>
    <property type="evidence" value="ECO:0007669"/>
    <property type="project" value="UniProtKB-KW"/>
</dbReference>
<accession>A0A4R0YDM3</accession>
<evidence type="ECO:0000313" key="2">
    <source>
        <dbReference type="EMBL" id="TCI06015.1"/>
    </source>
</evidence>
<dbReference type="Pfam" id="PF00144">
    <property type="entry name" value="Beta-lactamase"/>
    <property type="match status" value="1"/>
</dbReference>
<keyword evidence="2" id="KW-0378">Hydrolase</keyword>
<dbReference type="PANTHER" id="PTHR43283:SF7">
    <property type="entry name" value="BETA-LACTAMASE-RELATED DOMAIN-CONTAINING PROTEIN"/>
    <property type="match status" value="1"/>
</dbReference>
<evidence type="ECO:0000313" key="3">
    <source>
        <dbReference type="Proteomes" id="UP000291822"/>
    </source>
</evidence>
<dbReference type="AlphaFoldDB" id="A0A4R0YDM3"/>
<organism evidence="2 3">
    <name type="scientific">Dyella soli</name>
    <dbReference type="NCBI Taxonomy" id="522319"/>
    <lineage>
        <taxon>Bacteria</taxon>
        <taxon>Pseudomonadati</taxon>
        <taxon>Pseudomonadota</taxon>
        <taxon>Gammaproteobacteria</taxon>
        <taxon>Lysobacterales</taxon>
        <taxon>Rhodanobacteraceae</taxon>
        <taxon>Dyella</taxon>
    </lineage>
</organism>
<dbReference type="Gene3D" id="3.40.710.10">
    <property type="entry name" value="DD-peptidase/beta-lactamase superfamily"/>
    <property type="match status" value="1"/>
</dbReference>
<dbReference type="Proteomes" id="UP000291822">
    <property type="component" value="Unassembled WGS sequence"/>
</dbReference>
<dbReference type="SUPFAM" id="SSF56601">
    <property type="entry name" value="beta-lactamase/transpeptidase-like"/>
    <property type="match status" value="1"/>
</dbReference>
<proteinExistence type="predicted"/>
<protein>
    <submittedName>
        <fullName evidence="2">Class C beta-lactamase-related serine hydrolase</fullName>
    </submittedName>
</protein>
<feature type="domain" description="Beta-lactamase-related" evidence="1">
    <location>
        <begin position="119"/>
        <end position="394"/>
    </location>
</feature>
<gene>
    <name evidence="2" type="ORF">EZM97_35730</name>
</gene>
<name>A0A4R0YDM3_9GAMM</name>
<dbReference type="EMBL" id="SJTG01000008">
    <property type="protein sequence ID" value="TCI06015.1"/>
    <property type="molecule type" value="Genomic_DNA"/>
</dbReference>
<comment type="caution">
    <text evidence="2">The sequence shown here is derived from an EMBL/GenBank/DDBJ whole genome shotgun (WGS) entry which is preliminary data.</text>
</comment>
<dbReference type="InterPro" id="IPR050789">
    <property type="entry name" value="Diverse_Enzym_Activities"/>
</dbReference>
<evidence type="ECO:0000259" key="1">
    <source>
        <dbReference type="Pfam" id="PF00144"/>
    </source>
</evidence>
<keyword evidence="3" id="KW-1185">Reference proteome</keyword>